<accession>A0A7W2TX04</accession>
<comment type="caution">
    <text evidence="3">The sequence shown here is derived from an EMBL/GenBank/DDBJ whole genome shotgun (WGS) entry which is preliminary data.</text>
</comment>
<name>A0A7W2TX04_9GAMM</name>
<dbReference type="Pfam" id="PF01936">
    <property type="entry name" value="NYN"/>
    <property type="match status" value="1"/>
</dbReference>
<organism evidence="3 4">
    <name type="scientific">Sediminihaliea albiluteola</name>
    <dbReference type="NCBI Taxonomy" id="2758564"/>
    <lineage>
        <taxon>Bacteria</taxon>
        <taxon>Pseudomonadati</taxon>
        <taxon>Pseudomonadota</taxon>
        <taxon>Gammaproteobacteria</taxon>
        <taxon>Cellvibrionales</taxon>
        <taxon>Halieaceae</taxon>
        <taxon>Sediminihaliea</taxon>
    </lineage>
</organism>
<feature type="domain" description="HTH OST-type" evidence="2">
    <location>
        <begin position="177"/>
        <end position="253"/>
    </location>
</feature>
<dbReference type="CDD" id="cd11297">
    <property type="entry name" value="PIN_LabA-like_N_1"/>
    <property type="match status" value="1"/>
</dbReference>
<proteinExistence type="predicted"/>
<evidence type="ECO:0000313" key="4">
    <source>
        <dbReference type="Proteomes" id="UP000539350"/>
    </source>
</evidence>
<dbReference type="Proteomes" id="UP000539350">
    <property type="component" value="Unassembled WGS sequence"/>
</dbReference>
<dbReference type="Gene3D" id="3.30.420.610">
    <property type="entry name" value="LOTUS domain-like"/>
    <property type="match status" value="1"/>
</dbReference>
<dbReference type="CDD" id="cd10146">
    <property type="entry name" value="LabA_like_C"/>
    <property type="match status" value="1"/>
</dbReference>
<keyword evidence="4" id="KW-1185">Reference proteome</keyword>
<dbReference type="EMBL" id="JACFXU010000014">
    <property type="protein sequence ID" value="MBA6413471.1"/>
    <property type="molecule type" value="Genomic_DNA"/>
</dbReference>
<protein>
    <submittedName>
        <fullName evidence="3">NYN domain-containing protein</fullName>
    </submittedName>
</protein>
<dbReference type="GO" id="GO:0004540">
    <property type="term" value="F:RNA nuclease activity"/>
    <property type="evidence" value="ECO:0007669"/>
    <property type="project" value="InterPro"/>
</dbReference>
<dbReference type="Pfam" id="PF12872">
    <property type="entry name" value="OST-HTH"/>
    <property type="match status" value="1"/>
</dbReference>
<evidence type="ECO:0000259" key="2">
    <source>
        <dbReference type="PROSITE" id="PS51644"/>
    </source>
</evidence>
<feature type="region of interest" description="Disordered" evidence="1">
    <location>
        <begin position="155"/>
        <end position="174"/>
    </location>
</feature>
<dbReference type="InterPro" id="IPR041966">
    <property type="entry name" value="LOTUS-like"/>
</dbReference>
<dbReference type="InterPro" id="IPR025605">
    <property type="entry name" value="OST-HTH/LOTUS_dom"/>
</dbReference>
<dbReference type="InterPro" id="IPR021139">
    <property type="entry name" value="NYN"/>
</dbReference>
<gene>
    <name evidence="3" type="ORF">H2508_10160</name>
</gene>
<evidence type="ECO:0000256" key="1">
    <source>
        <dbReference type="SAM" id="MobiDB-lite"/>
    </source>
</evidence>
<dbReference type="RefSeq" id="WP_182172746.1">
    <property type="nucleotide sequence ID" value="NZ_JACFXU010000014.1"/>
</dbReference>
<dbReference type="PANTHER" id="PTHR35811">
    <property type="entry name" value="SLR1870 PROTEIN"/>
    <property type="match status" value="1"/>
</dbReference>
<dbReference type="Gene3D" id="3.40.50.1010">
    <property type="entry name" value="5'-nuclease"/>
    <property type="match status" value="1"/>
</dbReference>
<evidence type="ECO:0000313" key="3">
    <source>
        <dbReference type="EMBL" id="MBA6413471.1"/>
    </source>
</evidence>
<dbReference type="PROSITE" id="PS51644">
    <property type="entry name" value="HTH_OST"/>
    <property type="match status" value="1"/>
</dbReference>
<sequence>MSAALREDRRKLAVLIDADNVSPKLCEALIQEIANYGVASVKRAYGDWTTPQLSSWKDILHEYAIGPMQQFSYTTGKNSTDSSMIIDAMDLLYTDKFDGFCLVTSDSDFTKLATRIREFGLVVYGFGEKKTPTSLQAACDKFVFLEALDVPQDEAKKGDSKTSSPRSKKFTKQKLNQDAKLINMLRGAVDATSDEAGWANISFVGQHIANQSSFDSRNYGYRKLSELIEVTELFDTDKRNVRDDGSYTLYIRDKRFKN</sequence>
<reference evidence="3 4" key="1">
    <citation type="submission" date="2020-07" db="EMBL/GenBank/DDBJ databases">
        <title>Halieaceae bacterium, F7430, whole genome shotgun sequencing project.</title>
        <authorList>
            <person name="Jiang S."/>
            <person name="Liu Z.W."/>
            <person name="Du Z.J."/>
        </authorList>
    </citation>
    <scope>NUCLEOTIDE SEQUENCE [LARGE SCALE GENOMIC DNA]</scope>
    <source>
        <strain evidence="3 4">F7430</strain>
    </source>
</reference>
<dbReference type="PANTHER" id="PTHR35811:SF1">
    <property type="entry name" value="HTH OST-TYPE DOMAIN-CONTAINING PROTEIN"/>
    <property type="match status" value="1"/>
</dbReference>
<dbReference type="AlphaFoldDB" id="A0A7W2TX04"/>